<evidence type="ECO:0000259" key="1">
    <source>
        <dbReference type="PROSITE" id="PS50878"/>
    </source>
</evidence>
<name>A0AAX6I323_IRIPA</name>
<feature type="domain" description="Reverse transcriptase" evidence="1">
    <location>
        <begin position="1"/>
        <end position="194"/>
    </location>
</feature>
<dbReference type="AlphaFoldDB" id="A0AAX6I323"/>
<dbReference type="PANTHER" id="PTHR33116">
    <property type="entry name" value="REVERSE TRANSCRIPTASE ZINC-BINDING DOMAIN-CONTAINING PROTEIN-RELATED-RELATED"/>
    <property type="match status" value="1"/>
</dbReference>
<evidence type="ECO:0000313" key="2">
    <source>
        <dbReference type="EMBL" id="KAJ6847194.1"/>
    </source>
</evidence>
<dbReference type="SUPFAM" id="SSF56672">
    <property type="entry name" value="DNA/RNA polymerases"/>
    <property type="match status" value="1"/>
</dbReference>
<protein>
    <recommendedName>
        <fullName evidence="1">Reverse transcriptase domain-containing protein</fullName>
    </recommendedName>
</protein>
<accession>A0AAX6I323</accession>
<dbReference type="EMBL" id="JANAVB010005597">
    <property type="protein sequence ID" value="KAJ6847194.1"/>
    <property type="molecule type" value="Genomic_DNA"/>
</dbReference>
<dbReference type="PROSITE" id="PS50878">
    <property type="entry name" value="RT_POL"/>
    <property type="match status" value="1"/>
</dbReference>
<reference evidence="2" key="2">
    <citation type="submission" date="2023-04" db="EMBL/GenBank/DDBJ databases">
        <authorList>
            <person name="Bruccoleri R.E."/>
            <person name="Oakeley E.J."/>
            <person name="Faust A.-M."/>
            <person name="Dessus-Babus S."/>
            <person name="Altorfer M."/>
            <person name="Burckhardt D."/>
            <person name="Oertli M."/>
            <person name="Naumann U."/>
            <person name="Petersen F."/>
            <person name="Wong J."/>
        </authorList>
    </citation>
    <scope>NUCLEOTIDE SEQUENCE</scope>
    <source>
        <strain evidence="2">GSM-AAB239-AS_SAM_17_03QT</strain>
        <tissue evidence="2">Leaf</tissue>
    </source>
</reference>
<dbReference type="PANTHER" id="PTHR33116:SF78">
    <property type="entry name" value="OS12G0587133 PROTEIN"/>
    <property type="match status" value="1"/>
</dbReference>
<dbReference type="InterPro" id="IPR043502">
    <property type="entry name" value="DNA/RNA_pol_sf"/>
</dbReference>
<gene>
    <name evidence="2" type="ORF">M6B38_285305</name>
</gene>
<comment type="caution">
    <text evidence="2">The sequence shown here is derived from an EMBL/GenBank/DDBJ whole genome shotgun (WGS) entry which is preliminary data.</text>
</comment>
<organism evidence="2 3">
    <name type="scientific">Iris pallida</name>
    <name type="common">Sweet iris</name>
    <dbReference type="NCBI Taxonomy" id="29817"/>
    <lineage>
        <taxon>Eukaryota</taxon>
        <taxon>Viridiplantae</taxon>
        <taxon>Streptophyta</taxon>
        <taxon>Embryophyta</taxon>
        <taxon>Tracheophyta</taxon>
        <taxon>Spermatophyta</taxon>
        <taxon>Magnoliopsida</taxon>
        <taxon>Liliopsida</taxon>
        <taxon>Asparagales</taxon>
        <taxon>Iridaceae</taxon>
        <taxon>Iridoideae</taxon>
        <taxon>Irideae</taxon>
        <taxon>Iris</taxon>
    </lineage>
</organism>
<dbReference type="Pfam" id="PF00078">
    <property type="entry name" value="RVT_1"/>
    <property type="match status" value="1"/>
</dbReference>
<evidence type="ECO:0000313" key="3">
    <source>
        <dbReference type="Proteomes" id="UP001140949"/>
    </source>
</evidence>
<proteinExistence type="predicted"/>
<dbReference type="CDD" id="cd01650">
    <property type="entry name" value="RT_nLTR_like"/>
    <property type="match status" value="1"/>
</dbReference>
<sequence length="572" mass="64044">MIREFHKPGGMKACVKLDLRKAYDTVNRDFLCHLMGAMGFSETWVDRVRACITSPTFSVLIQGIPYGFFGSSRGLRQGDPLSPYLFTLVMEYFTCLMDIAVHRERIVPIYSRVSPVVSHLIYADDLLVLMRPSMRGMRELAVVMEEFGQLSGLRLNRDKSIVYFNSSCTLKEERALELGVEKGDLPVKYLGVPLSVNYAKDRECQSLVDFAQRRVEGWQAAGLSFGGRIELVRSVISAIALFWLQSIMVPLATIRKIEGICAKFIWHGGIHAISWEQLCRPRNEGGVGLRSLVSVREAAGIKLAWRFLQGGSLWSAWMSSRYLRGRNFWVCDIDNNFSVSFKHILRNRHVLRKAIRRKMREGGETDLWLDPWIAGQSLLEILGPQTDGVEYRGLTCRHIIRGGVWRPEEYRFTAQLGGEIRQVQITPDVLSDVWVWPPPATRRVLGSSDLAAATILSVPTSTRSRSTTLYGGRALPERCNCLHINWCWVGCLLGTDCFGSGSLSLTQSVFCVRQRMNPLGTCSFSAKWRGASGQSRAGDTWEGLEGSVTSEKSLSGLEMAGARSRAGPDVLD</sequence>
<dbReference type="Proteomes" id="UP001140949">
    <property type="component" value="Unassembled WGS sequence"/>
</dbReference>
<reference evidence="2" key="1">
    <citation type="journal article" date="2023" name="GigaByte">
        <title>Genome assembly of the bearded iris, Iris pallida Lam.</title>
        <authorList>
            <person name="Bruccoleri R.E."/>
            <person name="Oakeley E.J."/>
            <person name="Faust A.M.E."/>
            <person name="Altorfer M."/>
            <person name="Dessus-Babus S."/>
            <person name="Burckhardt D."/>
            <person name="Oertli M."/>
            <person name="Naumann U."/>
            <person name="Petersen F."/>
            <person name="Wong J."/>
        </authorList>
    </citation>
    <scope>NUCLEOTIDE SEQUENCE</scope>
    <source>
        <strain evidence="2">GSM-AAB239-AS_SAM_17_03QT</strain>
    </source>
</reference>
<keyword evidence="3" id="KW-1185">Reference proteome</keyword>
<dbReference type="InterPro" id="IPR000477">
    <property type="entry name" value="RT_dom"/>
</dbReference>